<protein>
    <recommendedName>
        <fullName evidence="4">Tetratricopeptide repeat protein</fullName>
    </recommendedName>
</protein>
<name>A0ABV5SJ69_9ACTN</name>
<comment type="caution">
    <text evidence="2">The sequence shown here is derived from an EMBL/GenBank/DDBJ whole genome shotgun (WGS) entry which is preliminary data.</text>
</comment>
<organism evidence="2 3">
    <name type="scientific">Nonomuraea helvata</name>
    <dbReference type="NCBI Taxonomy" id="37484"/>
    <lineage>
        <taxon>Bacteria</taxon>
        <taxon>Bacillati</taxon>
        <taxon>Actinomycetota</taxon>
        <taxon>Actinomycetes</taxon>
        <taxon>Streptosporangiales</taxon>
        <taxon>Streptosporangiaceae</taxon>
        <taxon>Nonomuraea</taxon>
    </lineage>
</organism>
<reference evidence="2 3" key="1">
    <citation type="submission" date="2024-09" db="EMBL/GenBank/DDBJ databases">
        <authorList>
            <person name="Sun Q."/>
            <person name="Mori K."/>
        </authorList>
    </citation>
    <scope>NUCLEOTIDE SEQUENCE [LARGE SCALE GENOMIC DNA]</scope>
    <source>
        <strain evidence="2 3">JCM 3143</strain>
    </source>
</reference>
<feature type="region of interest" description="Disordered" evidence="1">
    <location>
        <begin position="46"/>
        <end position="65"/>
    </location>
</feature>
<sequence>MLPSEVRPEVDDGDVADLGERLSRRYLERQDGDTDQAVRYLERARDTGDATFGPQADRLLGRLTR</sequence>
<gene>
    <name evidence="2" type="ORF">ACFFSA_51700</name>
</gene>
<evidence type="ECO:0000313" key="2">
    <source>
        <dbReference type="EMBL" id="MFB9631579.1"/>
    </source>
</evidence>
<dbReference type="Proteomes" id="UP001589532">
    <property type="component" value="Unassembled WGS sequence"/>
</dbReference>
<evidence type="ECO:0008006" key="4">
    <source>
        <dbReference type="Google" id="ProtNLM"/>
    </source>
</evidence>
<dbReference type="EMBL" id="JBHMBW010000106">
    <property type="protein sequence ID" value="MFB9631579.1"/>
    <property type="molecule type" value="Genomic_DNA"/>
</dbReference>
<evidence type="ECO:0000256" key="1">
    <source>
        <dbReference type="SAM" id="MobiDB-lite"/>
    </source>
</evidence>
<accession>A0ABV5SJ69</accession>
<keyword evidence="3" id="KW-1185">Reference proteome</keyword>
<dbReference type="RefSeq" id="WP_344984132.1">
    <property type="nucleotide sequence ID" value="NZ_BAAAXV010000001.1"/>
</dbReference>
<proteinExistence type="predicted"/>
<evidence type="ECO:0000313" key="3">
    <source>
        <dbReference type="Proteomes" id="UP001589532"/>
    </source>
</evidence>